<gene>
    <name evidence="1" type="ORF">JOC58_001020</name>
</gene>
<sequence length="705" mass="76102">MAYTPKTNWQKGEVLEAADMNRVEGALSDVYTRLDTAAATSITLKAGLQTITSDRDKPFNLTSVRGRLLLNLLGRAGNFETLTGWTAAGITIAPNTANALYGSNCVQITLGSTTGRVSRAINTVSGRTYVVAVETRVGTATNARVDVTGQGNGNAITSTSGYQISYMRFTANAATHTVGITVTGANGQTVFADGFRVYEVSPTEYTAFTTLTADTFAVKYPYTEGLAGVKNPYAIRWTDSSKSQLAAMLAFDTELLANPSTDADAETEILYVGSDGQYYKTSIWVRKQLNGMLNWTISASLTGFKEVKVIGFETYSPATVYPIKYDGTVMQNALSNKADVASFDSSGNFYLTATAADTGWGDNYTPTNDEIRAYFYGYKMYDSGTYTAAQAQAATSATYNGSGTKQWVNLVGSPSGASLPVISASNFMAYELMYRRAISIAAAVASEGALSLAEGNNIIEIGSGLILRESARMVMFTNGNYYINSNNAAGSNTSRKPRKILAIYRNNRDDIKSFAVYTDGQSNGITAEITPANFDPNGSYSISYFDTTIFPTSDIKGATQDNERAIITDLVRDLEQVTRRVSANELRKAEKGFSANWTAPSSLLNGWSNFGGANEATAAYRKDDKGMVYMRGLIKDGSMANGTMIFRLPEGYRPSQNLQIPATSRNSTGAFQSCTININTLGEVRIENALNYWLTLVIPPFVAEL</sequence>
<dbReference type="RefSeq" id="WP_188775383.1">
    <property type="nucleotide sequence ID" value="NZ_BMMB01000004.1"/>
</dbReference>
<accession>A0ABU1IV65</accession>
<dbReference type="EMBL" id="JAVDQH010000003">
    <property type="protein sequence ID" value="MDR6243135.1"/>
    <property type="molecule type" value="Genomic_DNA"/>
</dbReference>
<dbReference type="Proteomes" id="UP001185028">
    <property type="component" value="Unassembled WGS sequence"/>
</dbReference>
<evidence type="ECO:0000313" key="2">
    <source>
        <dbReference type="Proteomes" id="UP001185028"/>
    </source>
</evidence>
<protein>
    <recommendedName>
        <fullName evidence="3">Tail fiber protein</fullName>
    </recommendedName>
</protein>
<evidence type="ECO:0008006" key="3">
    <source>
        <dbReference type="Google" id="ProtNLM"/>
    </source>
</evidence>
<reference evidence="1 2" key="1">
    <citation type="submission" date="2023-07" db="EMBL/GenBank/DDBJ databases">
        <title>Genomic Encyclopedia of Type Strains, Phase IV (KMG-IV): sequencing the most valuable type-strain genomes for metagenomic binning, comparative biology and taxonomic classification.</title>
        <authorList>
            <person name="Goeker M."/>
        </authorList>
    </citation>
    <scope>NUCLEOTIDE SEQUENCE [LARGE SCALE GENOMIC DNA]</scope>
    <source>
        <strain evidence="1 2">DSM 22170</strain>
    </source>
</reference>
<keyword evidence="2" id="KW-1185">Reference proteome</keyword>
<evidence type="ECO:0000313" key="1">
    <source>
        <dbReference type="EMBL" id="MDR6243135.1"/>
    </source>
</evidence>
<dbReference type="Gene3D" id="2.60.120.260">
    <property type="entry name" value="Galactose-binding domain-like"/>
    <property type="match status" value="1"/>
</dbReference>
<organism evidence="1 2">
    <name type="scientific">Paenibacillus hunanensis</name>
    <dbReference type="NCBI Taxonomy" id="539262"/>
    <lineage>
        <taxon>Bacteria</taxon>
        <taxon>Bacillati</taxon>
        <taxon>Bacillota</taxon>
        <taxon>Bacilli</taxon>
        <taxon>Bacillales</taxon>
        <taxon>Paenibacillaceae</taxon>
        <taxon>Paenibacillus</taxon>
    </lineage>
</organism>
<proteinExistence type="predicted"/>
<comment type="caution">
    <text evidence="1">The sequence shown here is derived from an EMBL/GenBank/DDBJ whole genome shotgun (WGS) entry which is preliminary data.</text>
</comment>
<name>A0ABU1IV65_9BACL</name>